<name>A0ABT1H990_9NOCA</name>
<gene>
    <name evidence="2" type="ORF">LX13_000551</name>
</gene>
<dbReference type="RefSeq" id="WP_253659773.1">
    <property type="nucleotide sequence ID" value="NZ_BAAAJQ010000001.1"/>
</dbReference>
<protein>
    <recommendedName>
        <fullName evidence="4">PH (Pleckstrin Homology) domain-containing protein</fullName>
    </recommendedName>
</protein>
<sequence length="243" mass="26910">MFLLVVTVWLILLAGLSSSGNWLDTTFYLVTAVACIATIGIMAQPVQMYRRRELDDPDIAIRDGGLWIEQRGRDLVVQLILIASSASAGLIFAIGQWTGTLGVPVSRGFAIAAPLLAVLVAVYGSIQLVLLLAREFAMSTVVLSPDRVRVIYGISDRTLPWAEISHLSINTPAIGRRHAIDCLVHLRVSEGRSLDINTNWLSTGCAPTYWLLKFYFEHPEHRDELGDQRAVDRLMSGRVVTRR</sequence>
<proteinExistence type="predicted"/>
<accession>A0ABT1H990</accession>
<feature type="transmembrane region" description="Helical" evidence="1">
    <location>
        <begin position="75"/>
        <end position="97"/>
    </location>
</feature>
<evidence type="ECO:0000313" key="2">
    <source>
        <dbReference type="EMBL" id="MCP2174744.1"/>
    </source>
</evidence>
<feature type="transmembrane region" description="Helical" evidence="1">
    <location>
        <begin position="109"/>
        <end position="133"/>
    </location>
</feature>
<organism evidence="2 3">
    <name type="scientific">Williamsia maris</name>
    <dbReference type="NCBI Taxonomy" id="72806"/>
    <lineage>
        <taxon>Bacteria</taxon>
        <taxon>Bacillati</taxon>
        <taxon>Actinomycetota</taxon>
        <taxon>Actinomycetes</taxon>
        <taxon>Mycobacteriales</taxon>
        <taxon>Nocardiaceae</taxon>
        <taxon>Williamsia</taxon>
    </lineage>
</organism>
<evidence type="ECO:0000256" key="1">
    <source>
        <dbReference type="SAM" id="Phobius"/>
    </source>
</evidence>
<evidence type="ECO:0000313" key="3">
    <source>
        <dbReference type="Proteomes" id="UP001206895"/>
    </source>
</evidence>
<feature type="transmembrane region" description="Helical" evidence="1">
    <location>
        <begin position="27"/>
        <end position="43"/>
    </location>
</feature>
<comment type="caution">
    <text evidence="2">The sequence shown here is derived from an EMBL/GenBank/DDBJ whole genome shotgun (WGS) entry which is preliminary data.</text>
</comment>
<dbReference type="Proteomes" id="UP001206895">
    <property type="component" value="Unassembled WGS sequence"/>
</dbReference>
<keyword evidence="1" id="KW-0472">Membrane</keyword>
<evidence type="ECO:0008006" key="4">
    <source>
        <dbReference type="Google" id="ProtNLM"/>
    </source>
</evidence>
<keyword evidence="3" id="KW-1185">Reference proteome</keyword>
<keyword evidence="1" id="KW-0812">Transmembrane</keyword>
<dbReference type="EMBL" id="JAMTCJ010000001">
    <property type="protein sequence ID" value="MCP2174744.1"/>
    <property type="molecule type" value="Genomic_DNA"/>
</dbReference>
<reference evidence="2 3" key="1">
    <citation type="submission" date="2022-06" db="EMBL/GenBank/DDBJ databases">
        <title>Genomic Encyclopedia of Archaeal and Bacterial Type Strains, Phase II (KMG-II): from individual species to whole genera.</title>
        <authorList>
            <person name="Goeker M."/>
        </authorList>
    </citation>
    <scope>NUCLEOTIDE SEQUENCE [LARGE SCALE GENOMIC DNA]</scope>
    <source>
        <strain evidence="2 3">DSM 44693</strain>
    </source>
</reference>
<keyword evidence="1" id="KW-1133">Transmembrane helix</keyword>